<dbReference type="AlphaFoldDB" id="A0A191ZFB1"/>
<evidence type="ECO:0000313" key="1">
    <source>
        <dbReference type="EMBL" id="ANJ66566.1"/>
    </source>
</evidence>
<reference evidence="1 2" key="1">
    <citation type="submission" date="2016-06" db="EMBL/GenBank/DDBJ databases">
        <title>Insight into the functional genes involving in sulfur oxidation in Pearl River water.</title>
        <authorList>
            <person name="Luo J."/>
            <person name="Tan X."/>
            <person name="Lin W."/>
        </authorList>
    </citation>
    <scope>NUCLEOTIDE SEQUENCE [LARGE SCALE GENOMIC DNA]</scope>
    <source>
        <strain evidence="1 2">LS2</strain>
    </source>
</reference>
<keyword evidence="2" id="KW-1185">Reference proteome</keyword>
<accession>A0A191ZFB1</accession>
<gene>
    <name evidence="1" type="ORF">A9404_03490</name>
</gene>
<dbReference type="Proteomes" id="UP000078596">
    <property type="component" value="Chromosome"/>
</dbReference>
<protein>
    <submittedName>
        <fullName evidence="1">Uncharacterized protein</fullName>
    </submittedName>
</protein>
<name>A0A191ZFB1_9GAMM</name>
<proteinExistence type="predicted"/>
<dbReference type="EMBL" id="CP016027">
    <property type="protein sequence ID" value="ANJ66566.1"/>
    <property type="molecule type" value="Genomic_DNA"/>
</dbReference>
<dbReference type="STRING" id="1860122.A9404_03490"/>
<dbReference type="RefSeq" id="WP_066098706.1">
    <property type="nucleotide sequence ID" value="NZ_CP016027.1"/>
</dbReference>
<dbReference type="OrthoDB" id="3174978at2"/>
<sequence length="117" mass="13751">MNTEQKTTEHGNLRDAYYQWLAKIYSHLLDDDARSTDAIIDETPHELAPHEYHPDLVDNLRIDIAAARTTLRQDREEFTREWRKIEQDLAVKLLSIADKTDVELAAMREETADRHHK</sequence>
<dbReference type="KEGG" id="haz:A9404_03490"/>
<organism evidence="1 2">
    <name type="scientific">Halothiobacillus diazotrophicus</name>
    <dbReference type="NCBI Taxonomy" id="1860122"/>
    <lineage>
        <taxon>Bacteria</taxon>
        <taxon>Pseudomonadati</taxon>
        <taxon>Pseudomonadota</taxon>
        <taxon>Gammaproteobacteria</taxon>
        <taxon>Chromatiales</taxon>
        <taxon>Halothiobacillaceae</taxon>
        <taxon>Halothiobacillus</taxon>
    </lineage>
</organism>
<evidence type="ECO:0000313" key="2">
    <source>
        <dbReference type="Proteomes" id="UP000078596"/>
    </source>
</evidence>